<dbReference type="PROSITE" id="PS01037">
    <property type="entry name" value="SBP_BACTERIAL_1"/>
    <property type="match status" value="1"/>
</dbReference>
<evidence type="ECO:0000256" key="1">
    <source>
        <dbReference type="ARBA" id="ARBA00008520"/>
    </source>
</evidence>
<protein>
    <recommendedName>
        <fullName evidence="11">Extracellular solute-binding protein</fullName>
    </recommendedName>
</protein>
<gene>
    <name evidence="9" type="ORF">GCM10008018_16730</name>
</gene>
<sequence length="427" mass="46918">MSRRKGLCTIVTASLTISLIAGCGASAPSPVETSKSGTSEKQALIKVFVASPEYTDAYNAAILEYKKVKPNVTIQLEIMQSDYPTVLKTKIATGDMPDVFQSTAGEIKQYAEYSADLSNEPLAQAMTDSVKTSMSNEGKVLGLPINVAMFSLIYNKDLFADAGISDVPKTSSQLTEAITKLKAKGITPFANGYKEWWVHKHILQQFINAESDNAMQLMSDFNTGKTTFKDHPTLMKMFDFVDTTIQNGMPKPLERDFPAEISDFATGKAAIITAQGAWAESGISKINPNLQIGIMGYPINEDPNKSMIVTGADQALRINKNSKSLQETKDFFNWLYTSEYGKSWFGNIAKVIPPIKNGDMPNMQMAKALTEYLKAGGKAGALSLNYSIDSFYQKYGEDMQAYIGKAKTKEQVIEQIQKDWIQLGAPK</sequence>
<evidence type="ECO:0000313" key="10">
    <source>
        <dbReference type="Proteomes" id="UP000615455"/>
    </source>
</evidence>
<evidence type="ECO:0008006" key="11">
    <source>
        <dbReference type="Google" id="ProtNLM"/>
    </source>
</evidence>
<evidence type="ECO:0000256" key="5">
    <source>
        <dbReference type="ARBA" id="ARBA00023136"/>
    </source>
</evidence>
<keyword evidence="3" id="KW-1003">Cell membrane</keyword>
<dbReference type="PROSITE" id="PS51257">
    <property type="entry name" value="PROKAR_LIPOPROTEIN"/>
    <property type="match status" value="1"/>
</dbReference>
<keyword evidence="7" id="KW-0449">Lipoprotein</keyword>
<feature type="signal peptide" evidence="8">
    <location>
        <begin position="1"/>
        <end position="23"/>
    </location>
</feature>
<comment type="similarity">
    <text evidence="1">Belongs to the bacterial solute-binding protein 1 family.</text>
</comment>
<accession>A0ABQ2BS96</accession>
<dbReference type="Proteomes" id="UP000615455">
    <property type="component" value="Unassembled WGS sequence"/>
</dbReference>
<dbReference type="Gene3D" id="3.40.190.10">
    <property type="entry name" value="Periplasmic binding protein-like II"/>
    <property type="match status" value="2"/>
</dbReference>
<keyword evidence="5" id="KW-0472">Membrane</keyword>
<evidence type="ECO:0000256" key="7">
    <source>
        <dbReference type="ARBA" id="ARBA00023288"/>
    </source>
</evidence>
<dbReference type="PANTHER" id="PTHR43649:SF33">
    <property type="entry name" value="POLYGALACTURONAN_RHAMNOGALACTURONAN-BINDING PROTEIN YTCQ"/>
    <property type="match status" value="1"/>
</dbReference>
<reference evidence="10" key="1">
    <citation type="journal article" date="2019" name="Int. J. Syst. Evol. Microbiol.">
        <title>The Global Catalogue of Microorganisms (GCM) 10K type strain sequencing project: providing services to taxonomists for standard genome sequencing and annotation.</title>
        <authorList>
            <consortium name="The Broad Institute Genomics Platform"/>
            <consortium name="The Broad Institute Genome Sequencing Center for Infectious Disease"/>
            <person name="Wu L."/>
            <person name="Ma J."/>
        </authorList>
    </citation>
    <scope>NUCLEOTIDE SEQUENCE [LARGE SCALE GENOMIC DNA]</scope>
    <source>
        <strain evidence="10">CGMCC 1.15043</strain>
    </source>
</reference>
<dbReference type="RefSeq" id="WP_229757525.1">
    <property type="nucleotide sequence ID" value="NZ_BMHE01000006.1"/>
</dbReference>
<dbReference type="EMBL" id="BMHE01000006">
    <property type="protein sequence ID" value="GGI46365.1"/>
    <property type="molecule type" value="Genomic_DNA"/>
</dbReference>
<comment type="caution">
    <text evidence="9">The sequence shown here is derived from an EMBL/GenBank/DDBJ whole genome shotgun (WGS) entry which is preliminary data.</text>
</comment>
<name>A0ABQ2BS96_9BACL</name>
<evidence type="ECO:0000256" key="2">
    <source>
        <dbReference type="ARBA" id="ARBA00022448"/>
    </source>
</evidence>
<organism evidence="9 10">
    <name type="scientific">Paenibacillus marchantiophytorum</name>
    <dbReference type="NCBI Taxonomy" id="1619310"/>
    <lineage>
        <taxon>Bacteria</taxon>
        <taxon>Bacillati</taxon>
        <taxon>Bacillota</taxon>
        <taxon>Bacilli</taxon>
        <taxon>Bacillales</taxon>
        <taxon>Paenibacillaceae</taxon>
        <taxon>Paenibacillus</taxon>
    </lineage>
</organism>
<keyword evidence="2" id="KW-0813">Transport</keyword>
<evidence type="ECO:0000313" key="9">
    <source>
        <dbReference type="EMBL" id="GGI46365.1"/>
    </source>
</evidence>
<keyword evidence="6" id="KW-0564">Palmitate</keyword>
<keyword evidence="4 8" id="KW-0732">Signal</keyword>
<proteinExistence type="inferred from homology"/>
<dbReference type="Pfam" id="PF01547">
    <property type="entry name" value="SBP_bac_1"/>
    <property type="match status" value="1"/>
</dbReference>
<dbReference type="PANTHER" id="PTHR43649">
    <property type="entry name" value="ARABINOSE-BINDING PROTEIN-RELATED"/>
    <property type="match status" value="1"/>
</dbReference>
<dbReference type="InterPro" id="IPR050490">
    <property type="entry name" value="Bact_solute-bd_prot1"/>
</dbReference>
<feature type="chain" id="PRO_5045396213" description="Extracellular solute-binding protein" evidence="8">
    <location>
        <begin position="24"/>
        <end position="427"/>
    </location>
</feature>
<keyword evidence="10" id="KW-1185">Reference proteome</keyword>
<evidence type="ECO:0000256" key="6">
    <source>
        <dbReference type="ARBA" id="ARBA00023139"/>
    </source>
</evidence>
<evidence type="ECO:0000256" key="3">
    <source>
        <dbReference type="ARBA" id="ARBA00022475"/>
    </source>
</evidence>
<dbReference type="InterPro" id="IPR006061">
    <property type="entry name" value="SBP_1_CS"/>
</dbReference>
<dbReference type="SUPFAM" id="SSF53850">
    <property type="entry name" value="Periplasmic binding protein-like II"/>
    <property type="match status" value="1"/>
</dbReference>
<dbReference type="InterPro" id="IPR006059">
    <property type="entry name" value="SBP"/>
</dbReference>
<evidence type="ECO:0000256" key="8">
    <source>
        <dbReference type="SAM" id="SignalP"/>
    </source>
</evidence>
<evidence type="ECO:0000256" key="4">
    <source>
        <dbReference type="ARBA" id="ARBA00022729"/>
    </source>
</evidence>